<dbReference type="PANTHER" id="PTHR33499">
    <property type="entry name" value="OS12G0282400 PROTEIN-RELATED"/>
    <property type="match status" value="1"/>
</dbReference>
<dbReference type="Proteomes" id="UP001177140">
    <property type="component" value="Unassembled WGS sequence"/>
</dbReference>
<dbReference type="AlphaFoldDB" id="A0AA41S5X3"/>
<protein>
    <submittedName>
        <fullName evidence="1">Uncharacterized protein</fullName>
    </submittedName>
</protein>
<reference evidence="1" key="1">
    <citation type="submission" date="2022-03" db="EMBL/GenBank/DDBJ databases">
        <title>A functionally conserved STORR gene fusion in Papaver species that diverged 16.8 million years ago.</title>
        <authorList>
            <person name="Catania T."/>
        </authorList>
    </citation>
    <scope>NUCLEOTIDE SEQUENCE</scope>
    <source>
        <strain evidence="1">S-191538</strain>
    </source>
</reference>
<accession>A0AA41S5X3</accession>
<evidence type="ECO:0000313" key="2">
    <source>
        <dbReference type="Proteomes" id="UP001177140"/>
    </source>
</evidence>
<dbReference type="EMBL" id="JAJJMA010086951">
    <property type="protein sequence ID" value="MCL7029130.1"/>
    <property type="molecule type" value="Genomic_DNA"/>
</dbReference>
<keyword evidence="2" id="KW-1185">Reference proteome</keyword>
<name>A0AA41S5X3_PAPNU</name>
<evidence type="ECO:0000313" key="1">
    <source>
        <dbReference type="EMBL" id="MCL7029130.1"/>
    </source>
</evidence>
<gene>
    <name evidence="1" type="ORF">MKW94_028318</name>
</gene>
<sequence>MDHLAASINGLRLGDPIIHGLARRIQIQELVALNGRIPISFDEQNGLPIGTRHRCHLVGECDTIVHAFAPLRFHFWSKIPTQDRDVLIELLKDNFILDTTMPSIKKFLNNCMTKRYREFKYAMSSHFLKFHTTEEARGNPFGNISPGNWSSLCDLFSAENIKNRCDPSRAFKASRVWLRRTHINQAIQNVPRVGDNEFKSCKKMMEQMEEDNASFRQNAIKIIGTCSNH</sequence>
<comment type="caution">
    <text evidence="1">The sequence shown here is derived from an EMBL/GenBank/DDBJ whole genome shotgun (WGS) entry which is preliminary data.</text>
</comment>
<organism evidence="1 2">
    <name type="scientific">Papaver nudicaule</name>
    <name type="common">Iceland poppy</name>
    <dbReference type="NCBI Taxonomy" id="74823"/>
    <lineage>
        <taxon>Eukaryota</taxon>
        <taxon>Viridiplantae</taxon>
        <taxon>Streptophyta</taxon>
        <taxon>Embryophyta</taxon>
        <taxon>Tracheophyta</taxon>
        <taxon>Spermatophyta</taxon>
        <taxon>Magnoliopsida</taxon>
        <taxon>Ranunculales</taxon>
        <taxon>Papaveraceae</taxon>
        <taxon>Papaveroideae</taxon>
        <taxon>Papaver</taxon>
    </lineage>
</organism>
<proteinExistence type="predicted"/>
<dbReference type="PANTHER" id="PTHR33499:SF11">
    <property type="entry name" value="NO APICAL MERISTEM-ASSOCIATED C-TERMINAL DOMAIN-CONTAINING PROTEIN"/>
    <property type="match status" value="1"/>
</dbReference>